<evidence type="ECO:0000256" key="1">
    <source>
        <dbReference type="ARBA" id="ARBA00006347"/>
    </source>
</evidence>
<dbReference type="RefSeq" id="XP_001417770.1">
    <property type="nucleotide sequence ID" value="XM_001417733.1"/>
</dbReference>
<dbReference type="GO" id="GO:0003756">
    <property type="term" value="F:protein disulfide isomerase activity"/>
    <property type="evidence" value="ECO:0007669"/>
    <property type="project" value="TreeGrafter"/>
</dbReference>
<dbReference type="Gramene" id="ABO96063">
    <property type="protein sequence ID" value="ABO96063"/>
    <property type="gene ID" value="OSTLU_2484"/>
</dbReference>
<keyword evidence="4" id="KW-1185">Reference proteome</keyword>
<dbReference type="Pfam" id="PF13848">
    <property type="entry name" value="Thioredoxin_6"/>
    <property type="match status" value="1"/>
</dbReference>
<gene>
    <name evidence="3" type="ORF">OSTLU_2484</name>
</gene>
<dbReference type="InterPro" id="IPR036249">
    <property type="entry name" value="Thioredoxin-like_sf"/>
</dbReference>
<dbReference type="KEGG" id="olu:OSTLU_2484"/>
<dbReference type="HOGENOM" id="CLU_025879_1_0_1"/>
<dbReference type="EMBL" id="CP000585">
    <property type="protein sequence ID" value="ABO96063.1"/>
    <property type="molecule type" value="Genomic_DNA"/>
</dbReference>
<sequence>EAPTDDHVLKLDASIFDNELKKSKYNFVMFYAPWDGHSKAFMPRWMSYAQSHKMAGTEMTFSLVDATKERDLDKRFEIEEYPTLILFRDGVPKRYVGDRSPQHLDKFVRRNLLKPARWLEGTDDVEVFLMGRDVTVIGFFDNKDDLDVYHHAAAEFDLDFGETKSKIATEDWKAPFPTIKMWRDFDKEPVRYPGDVRDLDAIKSWIATEMVPPIVKFENKKQLERLFMGPIAANIFVFLPEDATEAEKMSKSLESAARQLRGKVHIITVDAKETVMHDYFSLRESDGPTIRLLSHDLKYQYKGSLEAAEISNDVVHFFKEFEAKKLVPLLKSQDPLPKDGDVLQVVGKTFQSLLMDNDKHVFVWFYAPWCRTCKAMKPVWDKLATLYKDEKDIIIAKMDATKNEAKDLHVRHYPTVYYYHSGDKPRHEEYDGHMETDAFTDFL</sequence>
<accession>A4RXK8</accession>
<dbReference type="AlphaFoldDB" id="A4RXK8"/>
<evidence type="ECO:0000313" key="4">
    <source>
        <dbReference type="Proteomes" id="UP000001568"/>
    </source>
</evidence>
<reference evidence="3 4" key="1">
    <citation type="journal article" date="2007" name="Proc. Natl. Acad. Sci. U.S.A.">
        <title>The tiny eukaryote Ostreococcus provides genomic insights into the paradox of plankton speciation.</title>
        <authorList>
            <person name="Palenik B."/>
            <person name="Grimwood J."/>
            <person name="Aerts A."/>
            <person name="Rouze P."/>
            <person name="Salamov A."/>
            <person name="Putnam N."/>
            <person name="Dupont C."/>
            <person name="Jorgensen R."/>
            <person name="Derelle E."/>
            <person name="Rombauts S."/>
            <person name="Zhou K."/>
            <person name="Otillar R."/>
            <person name="Merchant S.S."/>
            <person name="Podell S."/>
            <person name="Gaasterland T."/>
            <person name="Napoli C."/>
            <person name="Gendler K."/>
            <person name="Manuell A."/>
            <person name="Tai V."/>
            <person name="Vallon O."/>
            <person name="Piganeau G."/>
            <person name="Jancek S."/>
            <person name="Heijde M."/>
            <person name="Jabbari K."/>
            <person name="Bowler C."/>
            <person name="Lohr M."/>
            <person name="Robbens S."/>
            <person name="Werner G."/>
            <person name="Dubchak I."/>
            <person name="Pazour G.J."/>
            <person name="Ren Q."/>
            <person name="Paulsen I."/>
            <person name="Delwiche C."/>
            <person name="Schmutz J."/>
            <person name="Rokhsar D."/>
            <person name="Van de Peer Y."/>
            <person name="Moreau H."/>
            <person name="Grigoriev I.V."/>
        </authorList>
    </citation>
    <scope>NUCLEOTIDE SEQUENCE [LARGE SCALE GENOMIC DNA]</scope>
    <source>
        <strain evidence="3 4">CCE9901</strain>
    </source>
</reference>
<feature type="domain" description="Thioredoxin" evidence="2">
    <location>
        <begin position="1"/>
        <end position="113"/>
    </location>
</feature>
<dbReference type="eggNOG" id="KOG0190">
    <property type="taxonomic scope" value="Eukaryota"/>
</dbReference>
<dbReference type="GO" id="GO:0006457">
    <property type="term" value="P:protein folding"/>
    <property type="evidence" value="ECO:0007669"/>
    <property type="project" value="TreeGrafter"/>
</dbReference>
<dbReference type="GO" id="GO:0005783">
    <property type="term" value="C:endoplasmic reticulum"/>
    <property type="evidence" value="ECO:0007669"/>
    <property type="project" value="TreeGrafter"/>
</dbReference>
<dbReference type="InterPro" id="IPR013766">
    <property type="entry name" value="Thioredoxin_domain"/>
</dbReference>
<evidence type="ECO:0000259" key="2">
    <source>
        <dbReference type="PROSITE" id="PS51352"/>
    </source>
</evidence>
<protein>
    <recommendedName>
        <fullName evidence="2">Thioredoxin domain-containing protein</fullName>
    </recommendedName>
</protein>
<dbReference type="OMA" id="FRSKHEP"/>
<dbReference type="OrthoDB" id="494975at2759"/>
<dbReference type="GO" id="GO:0034976">
    <property type="term" value="P:response to endoplasmic reticulum stress"/>
    <property type="evidence" value="ECO:0007669"/>
    <property type="project" value="TreeGrafter"/>
</dbReference>
<dbReference type="CDD" id="cd02961">
    <property type="entry name" value="PDI_a_family"/>
    <property type="match status" value="1"/>
</dbReference>
<feature type="domain" description="Thioredoxin" evidence="2">
    <location>
        <begin position="321"/>
        <end position="443"/>
    </location>
</feature>
<dbReference type="Proteomes" id="UP000001568">
    <property type="component" value="Chromosome 5"/>
</dbReference>
<evidence type="ECO:0000313" key="3">
    <source>
        <dbReference type="EMBL" id="ABO96063.1"/>
    </source>
</evidence>
<proteinExistence type="inferred from homology"/>
<dbReference type="GeneID" id="5001810"/>
<organism evidence="3 4">
    <name type="scientific">Ostreococcus lucimarinus (strain CCE9901)</name>
    <dbReference type="NCBI Taxonomy" id="436017"/>
    <lineage>
        <taxon>Eukaryota</taxon>
        <taxon>Viridiplantae</taxon>
        <taxon>Chlorophyta</taxon>
        <taxon>Mamiellophyceae</taxon>
        <taxon>Mamiellales</taxon>
        <taxon>Bathycoccaceae</taxon>
        <taxon>Ostreococcus</taxon>
    </lineage>
</organism>
<dbReference type="Gene3D" id="3.40.30.10">
    <property type="entry name" value="Glutaredoxin"/>
    <property type="match status" value="4"/>
</dbReference>
<dbReference type="PROSITE" id="PS51352">
    <property type="entry name" value="THIOREDOXIN_2"/>
    <property type="match status" value="2"/>
</dbReference>
<dbReference type="CDD" id="cd02981">
    <property type="entry name" value="PDI_b_family"/>
    <property type="match status" value="1"/>
</dbReference>
<dbReference type="Pfam" id="PF00085">
    <property type="entry name" value="Thioredoxin"/>
    <property type="match status" value="2"/>
</dbReference>
<dbReference type="PANTHER" id="PTHR18929">
    <property type="entry name" value="PROTEIN DISULFIDE ISOMERASE"/>
    <property type="match status" value="1"/>
</dbReference>
<name>A4RXK8_OSTLU</name>
<feature type="non-terminal residue" evidence="3">
    <location>
        <position position="443"/>
    </location>
</feature>
<feature type="non-terminal residue" evidence="3">
    <location>
        <position position="1"/>
    </location>
</feature>
<dbReference type="CDD" id="cd02982">
    <property type="entry name" value="PDI_b'_family"/>
    <property type="match status" value="1"/>
</dbReference>
<dbReference type="SUPFAM" id="SSF52833">
    <property type="entry name" value="Thioredoxin-like"/>
    <property type="match status" value="4"/>
</dbReference>
<comment type="similarity">
    <text evidence="1">Belongs to the protein disulfide isomerase family.</text>
</comment>
<dbReference type="STRING" id="436017.A4RXK8"/>